<gene>
    <name evidence="1" type="ORF">GGR43_003560</name>
</gene>
<reference evidence="1 2" key="1">
    <citation type="submission" date="2020-08" db="EMBL/GenBank/DDBJ databases">
        <title>Genomic Encyclopedia of Type Strains, Phase IV (KMG-IV): sequencing the most valuable type-strain genomes for metagenomic binning, comparative biology and taxonomic classification.</title>
        <authorList>
            <person name="Goeker M."/>
        </authorList>
    </citation>
    <scope>NUCLEOTIDE SEQUENCE [LARGE SCALE GENOMIC DNA]</scope>
    <source>
        <strain evidence="1 2">DSM 26189</strain>
    </source>
</reference>
<evidence type="ECO:0000313" key="2">
    <source>
        <dbReference type="Proteomes" id="UP000571950"/>
    </source>
</evidence>
<proteinExistence type="predicted"/>
<dbReference type="AlphaFoldDB" id="A0A7W6FRB9"/>
<protein>
    <submittedName>
        <fullName evidence="1">Putative TIM-barrel enzyme</fullName>
    </submittedName>
</protein>
<dbReference type="RefSeq" id="WP_188073285.1">
    <property type="nucleotide sequence ID" value="NZ_BSPS01000134.1"/>
</dbReference>
<name>A0A7W6FRB9_9SPHN</name>
<evidence type="ECO:0000313" key="1">
    <source>
        <dbReference type="EMBL" id="MBB3927823.1"/>
    </source>
</evidence>
<comment type="caution">
    <text evidence="1">The sequence shown here is derived from an EMBL/GenBank/DDBJ whole genome shotgun (WGS) entry which is preliminary data.</text>
</comment>
<dbReference type="EMBL" id="JACIDT010000015">
    <property type="protein sequence ID" value="MBB3927823.1"/>
    <property type="molecule type" value="Genomic_DNA"/>
</dbReference>
<organism evidence="1 2">
    <name type="scientific">Sphingobium jiangsuense</name>
    <dbReference type="NCBI Taxonomy" id="870476"/>
    <lineage>
        <taxon>Bacteria</taxon>
        <taxon>Pseudomonadati</taxon>
        <taxon>Pseudomonadota</taxon>
        <taxon>Alphaproteobacteria</taxon>
        <taxon>Sphingomonadales</taxon>
        <taxon>Sphingomonadaceae</taxon>
        <taxon>Sphingobium</taxon>
    </lineage>
</organism>
<dbReference type="Proteomes" id="UP000571950">
    <property type="component" value="Unassembled WGS sequence"/>
</dbReference>
<keyword evidence="2" id="KW-1185">Reference proteome</keyword>
<sequence>MRLVGTIDMAEIMELERSGLSTEQAIDLVREKAKLDLGCAGDVVVERSDHHTGFDIIAI</sequence>
<accession>A0A7W6FRB9</accession>